<evidence type="ECO:0000313" key="2">
    <source>
        <dbReference type="Proteomes" id="UP000682733"/>
    </source>
</evidence>
<sequence length="193" mass="21262">NKHRNFKNLPKTCAKRHHAWECAKDYHSDGSLSSCVLGNAAILQYVKSISGDTLSDAAQFDLPMSPTYTAKIVTVNGITYTIGTVLYATNDYLSDDKPKYLYVWSFEKKHALLHPDRFSSSSTPLTTPQTSRTVTSQIANASGDYSPGSKAATLPSTTITQNQTLFTQETSFFPSQLAYLLSQVTTPRLVIPK</sequence>
<proteinExistence type="predicted"/>
<protein>
    <submittedName>
        <fullName evidence="1">Uncharacterized protein</fullName>
    </submittedName>
</protein>
<dbReference type="Proteomes" id="UP000682733">
    <property type="component" value="Unassembled WGS sequence"/>
</dbReference>
<name>A0A8S2VZH3_9BILA</name>
<reference evidence="1" key="1">
    <citation type="submission" date="2021-02" db="EMBL/GenBank/DDBJ databases">
        <authorList>
            <person name="Nowell W R."/>
        </authorList>
    </citation>
    <scope>NUCLEOTIDE SEQUENCE</scope>
</reference>
<gene>
    <name evidence="1" type="ORF">TMI583_LOCUS44613</name>
</gene>
<accession>A0A8S2VZH3</accession>
<feature type="non-terminal residue" evidence="1">
    <location>
        <position position="193"/>
    </location>
</feature>
<feature type="non-terminal residue" evidence="1">
    <location>
        <position position="1"/>
    </location>
</feature>
<comment type="caution">
    <text evidence="1">The sequence shown here is derived from an EMBL/GenBank/DDBJ whole genome shotgun (WGS) entry which is preliminary data.</text>
</comment>
<dbReference type="AlphaFoldDB" id="A0A8S2VZH3"/>
<organism evidence="1 2">
    <name type="scientific">Didymodactylos carnosus</name>
    <dbReference type="NCBI Taxonomy" id="1234261"/>
    <lineage>
        <taxon>Eukaryota</taxon>
        <taxon>Metazoa</taxon>
        <taxon>Spiralia</taxon>
        <taxon>Gnathifera</taxon>
        <taxon>Rotifera</taxon>
        <taxon>Eurotatoria</taxon>
        <taxon>Bdelloidea</taxon>
        <taxon>Philodinida</taxon>
        <taxon>Philodinidae</taxon>
        <taxon>Didymodactylos</taxon>
    </lineage>
</organism>
<evidence type="ECO:0000313" key="1">
    <source>
        <dbReference type="EMBL" id="CAF4424378.1"/>
    </source>
</evidence>
<dbReference type="EMBL" id="CAJOBA010077364">
    <property type="protein sequence ID" value="CAF4424378.1"/>
    <property type="molecule type" value="Genomic_DNA"/>
</dbReference>